<dbReference type="NCBIfam" id="TIGR00149">
    <property type="entry name" value="TIGR00149_YjbQ"/>
    <property type="match status" value="1"/>
</dbReference>
<sequence length="460" mass="49466">MNAVGGADRKPAHVRVFCGADLRFESSSATRNQDAFPDYIHLGQTGERLSSRSVEKSSKMSSFDWVIFNRFVLMYMIYNLLVTDEVTKNIKEGLKNCDIGVAHFFIQHTSAALSINENYDSDVRKDMDMALDHIVPESLKWRHTDEGPDDSVSHTKASLIGSSISVPVTKANFCFKKEASNDSREFGNNSQNLPLPSFATLIPLLFTNQPILLFGKRPSLKMSPSQSIVALLVLSAWAFASPMPAVVVKTNAAAQAGVTAAICDRLNVKVLGAKIVQDACVAAGLAVGAKVSAIAVSPTFPSDVYATAFVGTLNTATSVSGLLYSILSNVDAAATTTFNNLSADVIIPTLTHVSADLNSIVARVGEVKRCTEVQVEASLYQGFVTLATALQSVFLRISSLPALYARVEVRASVHDSLLQAQAALHVFVDQLFQFISADLDKINLRAALFLSLDAAIKATA</sequence>
<dbReference type="GeneID" id="77804523"/>
<dbReference type="SUPFAM" id="SSF111038">
    <property type="entry name" value="YjbQ-like"/>
    <property type="match status" value="1"/>
</dbReference>
<protein>
    <submittedName>
        <fullName evidence="2">Uncharacterized protein</fullName>
    </submittedName>
</protein>
<reference evidence="2" key="1">
    <citation type="submission" date="2022-10" db="EMBL/GenBank/DDBJ databases">
        <title>Puccinia triticina Genome sequencing and assembly.</title>
        <authorList>
            <person name="Li C."/>
        </authorList>
    </citation>
    <scope>NUCLEOTIDE SEQUENCE</scope>
    <source>
        <strain evidence="2">Pt15</strain>
    </source>
</reference>
<comment type="similarity">
    <text evidence="1">Belongs to the UPF0047 family.</text>
</comment>
<evidence type="ECO:0000313" key="2">
    <source>
        <dbReference type="EMBL" id="WAQ92029.1"/>
    </source>
</evidence>
<dbReference type="Gene3D" id="2.60.120.460">
    <property type="entry name" value="YjbQ-like"/>
    <property type="match status" value="1"/>
</dbReference>
<dbReference type="Proteomes" id="UP001164743">
    <property type="component" value="Chromosome 15A"/>
</dbReference>
<organism evidence="2 3">
    <name type="scientific">Puccinia triticina</name>
    <dbReference type="NCBI Taxonomy" id="208348"/>
    <lineage>
        <taxon>Eukaryota</taxon>
        <taxon>Fungi</taxon>
        <taxon>Dikarya</taxon>
        <taxon>Basidiomycota</taxon>
        <taxon>Pucciniomycotina</taxon>
        <taxon>Pucciniomycetes</taxon>
        <taxon>Pucciniales</taxon>
        <taxon>Pucciniaceae</taxon>
        <taxon>Puccinia</taxon>
    </lineage>
</organism>
<accession>A0ABY7D332</accession>
<dbReference type="InterPro" id="IPR001602">
    <property type="entry name" value="UPF0047_YjbQ-like"/>
</dbReference>
<proteinExistence type="inferred from homology"/>
<dbReference type="RefSeq" id="XP_053027584.1">
    <property type="nucleotide sequence ID" value="XM_053163628.1"/>
</dbReference>
<gene>
    <name evidence="2" type="ORF">PtA15_15A424</name>
</gene>
<dbReference type="PANTHER" id="PTHR30615">
    <property type="entry name" value="UNCHARACTERIZED PROTEIN YJBQ-RELATED"/>
    <property type="match status" value="1"/>
</dbReference>
<dbReference type="PANTHER" id="PTHR30615:SF8">
    <property type="entry name" value="UPF0047 PROTEIN C4A8.02C"/>
    <property type="match status" value="1"/>
</dbReference>
<keyword evidence="3" id="KW-1185">Reference proteome</keyword>
<dbReference type="Pfam" id="PF01894">
    <property type="entry name" value="YjbQ"/>
    <property type="match status" value="1"/>
</dbReference>
<dbReference type="InterPro" id="IPR035917">
    <property type="entry name" value="YjbQ-like_sf"/>
</dbReference>
<dbReference type="EMBL" id="CP110435">
    <property type="protein sequence ID" value="WAQ92029.1"/>
    <property type="molecule type" value="Genomic_DNA"/>
</dbReference>
<name>A0ABY7D332_9BASI</name>
<evidence type="ECO:0000313" key="3">
    <source>
        <dbReference type="Proteomes" id="UP001164743"/>
    </source>
</evidence>
<evidence type="ECO:0000256" key="1">
    <source>
        <dbReference type="ARBA" id="ARBA00005534"/>
    </source>
</evidence>